<organism evidence="1 2">
    <name type="scientific">Methylobacterium pseudosasicola</name>
    <dbReference type="NCBI Taxonomy" id="582667"/>
    <lineage>
        <taxon>Bacteria</taxon>
        <taxon>Pseudomonadati</taxon>
        <taxon>Pseudomonadota</taxon>
        <taxon>Alphaproteobacteria</taxon>
        <taxon>Hyphomicrobiales</taxon>
        <taxon>Methylobacteriaceae</taxon>
        <taxon>Methylobacterium</taxon>
    </lineage>
</organism>
<evidence type="ECO:0000313" key="1">
    <source>
        <dbReference type="EMBL" id="SFM74598.1"/>
    </source>
</evidence>
<dbReference type="EMBL" id="FOTK01000052">
    <property type="protein sequence ID" value="SFM74598.1"/>
    <property type="molecule type" value="Genomic_DNA"/>
</dbReference>
<accession>A0A1I4TCT6</accession>
<gene>
    <name evidence="1" type="ORF">SAMN05192568_105213</name>
</gene>
<dbReference type="AlphaFoldDB" id="A0A1I4TCT6"/>
<proteinExistence type="predicted"/>
<dbReference type="STRING" id="582667.SAMN05192568_105213"/>
<name>A0A1I4TCT6_9HYPH</name>
<sequence length="111" mass="11932">MSTLPPSAALALAARLLEAEGFAIVARNERGDSLYFASQGERATLRLSNHARRPRQRRTHPEVATSLVIREARSAAQIEALIAAAKRNYFLAIAATYAVAGDSPAENSAEQ</sequence>
<dbReference type="OrthoDB" id="7999834at2"/>
<reference evidence="2" key="1">
    <citation type="submission" date="2016-10" db="EMBL/GenBank/DDBJ databases">
        <authorList>
            <person name="Varghese N."/>
            <person name="Submissions S."/>
        </authorList>
    </citation>
    <scope>NUCLEOTIDE SEQUENCE [LARGE SCALE GENOMIC DNA]</scope>
    <source>
        <strain evidence="2">BL36</strain>
    </source>
</reference>
<evidence type="ECO:0000313" key="2">
    <source>
        <dbReference type="Proteomes" id="UP000199048"/>
    </source>
</evidence>
<dbReference type="RefSeq" id="WP_092046207.1">
    <property type="nucleotide sequence ID" value="NZ_FOTK01000052.1"/>
</dbReference>
<protein>
    <submittedName>
        <fullName evidence="1">Uncharacterized protein</fullName>
    </submittedName>
</protein>
<dbReference type="Proteomes" id="UP000199048">
    <property type="component" value="Unassembled WGS sequence"/>
</dbReference>
<keyword evidence="2" id="KW-1185">Reference proteome</keyword>